<evidence type="ECO:0000313" key="2">
    <source>
        <dbReference type="EMBL" id="KPI88075.1"/>
    </source>
</evidence>
<feature type="region of interest" description="Disordered" evidence="1">
    <location>
        <begin position="521"/>
        <end position="546"/>
    </location>
</feature>
<evidence type="ECO:0000313" key="3">
    <source>
        <dbReference type="Proteomes" id="UP000038009"/>
    </source>
</evidence>
<reference evidence="2 3" key="1">
    <citation type="journal article" date="2015" name="PLoS Pathog.">
        <title>Leptomonas seymouri: Adaptations to the Dixenous Life Cycle Analyzed by Genome Sequencing, Transcriptome Profiling and Co-infection with Leishmania donovani.</title>
        <authorList>
            <person name="Kraeva N."/>
            <person name="Butenko A."/>
            <person name="Hlavacova J."/>
            <person name="Kostygov A."/>
            <person name="Myskova J."/>
            <person name="Grybchuk D."/>
            <person name="Lestinova T."/>
            <person name="Votypka J."/>
            <person name="Volf P."/>
            <person name="Opperdoes F."/>
            <person name="Flegontov P."/>
            <person name="Lukes J."/>
            <person name="Yurchenko V."/>
        </authorList>
    </citation>
    <scope>NUCLEOTIDE SEQUENCE [LARGE SCALE GENOMIC DNA]</scope>
    <source>
        <strain evidence="2 3">ATCC 30220</strain>
    </source>
</reference>
<protein>
    <submittedName>
        <fullName evidence="2">Uncharacterized protein</fullName>
    </submittedName>
</protein>
<evidence type="ECO:0000256" key="1">
    <source>
        <dbReference type="SAM" id="MobiDB-lite"/>
    </source>
</evidence>
<proteinExistence type="predicted"/>
<comment type="caution">
    <text evidence="2">The sequence shown here is derived from an EMBL/GenBank/DDBJ whole genome shotgun (WGS) entry which is preliminary data.</text>
</comment>
<dbReference type="EMBL" id="LJSK01000063">
    <property type="protein sequence ID" value="KPI88075.1"/>
    <property type="molecule type" value="Genomic_DNA"/>
</dbReference>
<dbReference type="AlphaFoldDB" id="A0A0N1PD80"/>
<dbReference type="OMA" id="EADCANY"/>
<dbReference type="Proteomes" id="UP000038009">
    <property type="component" value="Unassembled WGS sequence"/>
</dbReference>
<gene>
    <name evidence="2" type="ORF">ABL78_2851</name>
</gene>
<feature type="region of interest" description="Disordered" evidence="1">
    <location>
        <begin position="116"/>
        <end position="135"/>
    </location>
</feature>
<sequence length="569" mass="62409">MFVIPVEKKGKYAHSLSLRFLCYDPATRMAYLSDKDSKIRQWKHRMKVYAVMPACTQGGDSINFRLWNYEAKTLLSFTVSGVTYHRLNSSNPADQIELQRLPVLLNMSYQDSAPSIRASTEGGGMQRPSQEPVSLTDDLNVFGKDRDDWSLRCPYYNAAHDMIMLMRDALIADGLRFPIYGGLLSGVDPRNGLHLAEFPLYLQQNFRQLVGAIVYSCVHGKMIGCDPQGHLGPCMRHAYLCVTDQDVLFVAESGCVARSVPLSVLHKVEFSGSVTPLSNPASDRSSPTRSHPVGLTSTPFIAFLSDGESADVLFSPCSAFPAESEDCSASMAASMPRMDVGREVNAILHVLTTLLRKHGEKTVSTTSSASSLSQRLKKEHHKGFDAEVHLEGSVGSIDFDTPGLPAPSSLAVPLPAAAAAEAPADPAPLPSGFCVEALSCYETLQAYAEAFEARHGRAFKWQPLPTERHHTPTVQSAASVAQSLGMRRPQRQAIARRAEFLPFYYGSVAAAHAAEEQVRAMREARQAHASNANSHSDHSGYGDEMYAPKMPVRRVSKLVDMFKPELNIY</sequence>
<dbReference type="VEuPathDB" id="TriTrypDB:Lsey_0063_0230"/>
<accession>A0A0N1PD80</accession>
<name>A0A0N1PD80_LEPSE</name>
<feature type="region of interest" description="Disordered" evidence="1">
    <location>
        <begin position="274"/>
        <end position="293"/>
    </location>
</feature>
<keyword evidence="3" id="KW-1185">Reference proteome</keyword>
<dbReference type="OrthoDB" id="259215at2759"/>
<organism evidence="2 3">
    <name type="scientific">Leptomonas seymouri</name>
    <dbReference type="NCBI Taxonomy" id="5684"/>
    <lineage>
        <taxon>Eukaryota</taxon>
        <taxon>Discoba</taxon>
        <taxon>Euglenozoa</taxon>
        <taxon>Kinetoplastea</taxon>
        <taxon>Metakinetoplastina</taxon>
        <taxon>Trypanosomatida</taxon>
        <taxon>Trypanosomatidae</taxon>
        <taxon>Leishmaniinae</taxon>
        <taxon>Leptomonas</taxon>
    </lineage>
</organism>